<keyword evidence="1" id="KW-0547">Nucleotide-binding</keyword>
<keyword evidence="3" id="KW-0067">ATP-binding</keyword>
<dbReference type="Pfam" id="PF13307">
    <property type="entry name" value="Helicase_C_2"/>
    <property type="match status" value="1"/>
</dbReference>
<keyword evidence="8" id="KW-1185">Reference proteome</keyword>
<evidence type="ECO:0000259" key="6">
    <source>
        <dbReference type="PROSITE" id="PS51193"/>
    </source>
</evidence>
<dbReference type="PROSITE" id="PS51193">
    <property type="entry name" value="HELICASE_ATP_BIND_2"/>
    <property type="match status" value="1"/>
</dbReference>
<comment type="similarity">
    <text evidence="4">Belongs to the helicase family. DinG subfamily.</text>
</comment>
<dbReference type="PANTHER" id="PTHR11472:SF34">
    <property type="entry name" value="REGULATOR OF TELOMERE ELONGATION HELICASE 1"/>
    <property type="match status" value="1"/>
</dbReference>
<protein>
    <submittedName>
        <fullName evidence="7">ATP-dependent DNA helicase</fullName>
    </submittedName>
</protein>
<dbReference type="PANTHER" id="PTHR11472">
    <property type="entry name" value="DNA REPAIR DEAD HELICASE RAD3/XP-D SUBFAMILY MEMBER"/>
    <property type="match status" value="1"/>
</dbReference>
<proteinExistence type="inferred from homology"/>
<evidence type="ECO:0000313" key="7">
    <source>
        <dbReference type="EMBL" id="MBW0145853.1"/>
    </source>
</evidence>
<accession>A0ABS6V9W7</accession>
<dbReference type="InterPro" id="IPR006555">
    <property type="entry name" value="ATP-dep_Helicase_C"/>
</dbReference>
<dbReference type="InterPro" id="IPR045028">
    <property type="entry name" value="DinG/Rad3-like"/>
</dbReference>
<keyword evidence="2" id="KW-0378">Hydrolase</keyword>
<evidence type="ECO:0000256" key="3">
    <source>
        <dbReference type="ARBA" id="ARBA00022840"/>
    </source>
</evidence>
<dbReference type="RefSeq" id="WP_218633923.1">
    <property type="nucleotide sequence ID" value="NZ_JAHVAH010000001.1"/>
</dbReference>
<dbReference type="SMART" id="SM00491">
    <property type="entry name" value="HELICc2"/>
    <property type="match status" value="1"/>
</dbReference>
<sequence length="886" mass="96024">MPGGGVGTVGRGEAVARAAETPHIFLNGPLIGGRLGYPELSGLDLLELFAFVHPARFAVPTVKGFAKTLGLATPTNDMEAAALLPEIAGALLDRIDDPAWPEREGAWMVASTLQRHGWPWANLVLERLAMPERAERSLFSRLPEWEEGAEPSFPRTIKVDPAAAKRRLDALTGQGAEPREGQQQMAAEAAGVFDPREAPGRPNLLLADAGTGIGKTLAYLAPASLWAEEAGGTVWISTYTKALQRQLDAESERLFPDPQERKRRIVVRKGRENYLCLLNLEDAMQGGFAGRAAILAQLVARWAAYTKDGDMVGGDLPGWLPSLFRRAGATALTDRRGECVYAGCAHYRRCFIERAERAGREADLVIANHALVMVNAARAKPGAPTRIVFDEGHHLFDAADSTFAAALTGREAIELRRWIVGPEGKSRGRRRGLEARLMDVASYDEEGGRALADAVEAAKSLNSDGWLGRIGEGDPWGPLEKLFAEVRSMTYARAKAEDAGYGIETELAEVDGALVSAAGNALDALEAIAKPLATLSRRLEAVLEEAPDWLDAQARARVEGSILSLGWRRETLAAWMAMLGRIGGPSDPDFVDWLAINRIEAREYDIGIRRHWLDPTRPLAKAVLEPSHGVVVTSATLKGAEGWDRAEARTGALHMEKPADLFEAKSPFDYAANTEVLVVTDIRQGDIPALAGAYARLIEAAGGGTLGLFTAIKRLRAVHARIADRLARAGLRLYAQHVDPIDTGTLVDMFRDEPKASLLGTDALRDGVDVPGQSLRLVVMERVPWPRPTVLHAARRLAAGGRHYDDEVVRAKLAQGFGRLIRRQGDHGRFVLLSAAMPSRLLTAFPEGVAVHRLPLDQAVARIESGPPSAKQPSSSFEENDLIDRD</sequence>
<dbReference type="Proteomes" id="UP000698028">
    <property type="component" value="Unassembled WGS sequence"/>
</dbReference>
<name>A0ABS6V9W7_9SPHN</name>
<evidence type="ECO:0000256" key="4">
    <source>
        <dbReference type="ARBA" id="ARBA00038058"/>
    </source>
</evidence>
<evidence type="ECO:0000256" key="5">
    <source>
        <dbReference type="SAM" id="MobiDB-lite"/>
    </source>
</evidence>
<organism evidence="7 8">
    <name type="scientific">Sphingomicrobium clamense</name>
    <dbReference type="NCBI Taxonomy" id="2851013"/>
    <lineage>
        <taxon>Bacteria</taxon>
        <taxon>Pseudomonadati</taxon>
        <taxon>Pseudomonadota</taxon>
        <taxon>Alphaproteobacteria</taxon>
        <taxon>Sphingomonadales</taxon>
        <taxon>Sphingomonadaceae</taxon>
        <taxon>Sphingomicrobium</taxon>
    </lineage>
</organism>
<feature type="domain" description="Helicase ATP-binding" evidence="6">
    <location>
        <begin position="168"/>
        <end position="447"/>
    </location>
</feature>
<evidence type="ECO:0000256" key="1">
    <source>
        <dbReference type="ARBA" id="ARBA00022741"/>
    </source>
</evidence>
<dbReference type="GO" id="GO:0004386">
    <property type="term" value="F:helicase activity"/>
    <property type="evidence" value="ECO:0007669"/>
    <property type="project" value="UniProtKB-KW"/>
</dbReference>
<dbReference type="InterPro" id="IPR014013">
    <property type="entry name" value="Helic_SF1/SF2_ATP-bd_DinG/Rad3"/>
</dbReference>
<feature type="region of interest" description="Disordered" evidence="5">
    <location>
        <begin position="864"/>
        <end position="886"/>
    </location>
</feature>
<comment type="caution">
    <text evidence="7">The sequence shown here is derived from an EMBL/GenBank/DDBJ whole genome shotgun (WGS) entry which is preliminary data.</text>
</comment>
<dbReference type="EMBL" id="JAHVAH010000001">
    <property type="protein sequence ID" value="MBW0145853.1"/>
    <property type="molecule type" value="Genomic_DNA"/>
</dbReference>
<gene>
    <name evidence="7" type="ORF">KTQ36_11175</name>
</gene>
<reference evidence="7 8" key="1">
    <citation type="submission" date="2021-07" db="EMBL/GenBank/DDBJ databases">
        <title>The draft genome sequence of Sphingomicrobium sp. B8.</title>
        <authorList>
            <person name="Mu L."/>
        </authorList>
    </citation>
    <scope>NUCLEOTIDE SEQUENCE [LARGE SCALE GENOMIC DNA]</scope>
    <source>
        <strain evidence="7 8">B8</strain>
    </source>
</reference>
<evidence type="ECO:0000313" key="8">
    <source>
        <dbReference type="Proteomes" id="UP000698028"/>
    </source>
</evidence>
<evidence type="ECO:0000256" key="2">
    <source>
        <dbReference type="ARBA" id="ARBA00022801"/>
    </source>
</evidence>
<keyword evidence="7" id="KW-0347">Helicase</keyword>